<evidence type="ECO:0000256" key="1">
    <source>
        <dbReference type="SAM" id="MobiDB-lite"/>
    </source>
</evidence>
<feature type="compositionally biased region" description="Basic and acidic residues" evidence="1">
    <location>
        <begin position="8"/>
        <end position="17"/>
    </location>
</feature>
<protein>
    <submittedName>
        <fullName evidence="2">19277_t:CDS:1</fullName>
    </submittedName>
</protein>
<accession>A0ABN7X8A0</accession>
<name>A0ABN7X8A0_GIGMA</name>
<feature type="region of interest" description="Disordered" evidence="1">
    <location>
        <begin position="1"/>
        <end position="53"/>
    </location>
</feature>
<feature type="compositionally biased region" description="Acidic residues" evidence="1">
    <location>
        <begin position="19"/>
        <end position="38"/>
    </location>
</feature>
<dbReference type="Proteomes" id="UP000789901">
    <property type="component" value="Unassembled WGS sequence"/>
</dbReference>
<organism evidence="2 3">
    <name type="scientific">Gigaspora margarita</name>
    <dbReference type="NCBI Taxonomy" id="4874"/>
    <lineage>
        <taxon>Eukaryota</taxon>
        <taxon>Fungi</taxon>
        <taxon>Fungi incertae sedis</taxon>
        <taxon>Mucoromycota</taxon>
        <taxon>Glomeromycotina</taxon>
        <taxon>Glomeromycetes</taxon>
        <taxon>Diversisporales</taxon>
        <taxon>Gigasporaceae</taxon>
        <taxon>Gigaspora</taxon>
    </lineage>
</organism>
<proteinExistence type="predicted"/>
<comment type="caution">
    <text evidence="2">The sequence shown here is derived from an EMBL/GenBank/DDBJ whole genome shotgun (WGS) entry which is preliminary data.</text>
</comment>
<dbReference type="EMBL" id="CAJVQB010098207">
    <property type="protein sequence ID" value="CAG8849841.1"/>
    <property type="molecule type" value="Genomic_DNA"/>
</dbReference>
<feature type="non-terminal residue" evidence="2">
    <location>
        <position position="53"/>
    </location>
</feature>
<reference evidence="2 3" key="1">
    <citation type="submission" date="2021-06" db="EMBL/GenBank/DDBJ databases">
        <authorList>
            <person name="Kallberg Y."/>
            <person name="Tangrot J."/>
            <person name="Rosling A."/>
        </authorList>
    </citation>
    <scope>NUCLEOTIDE SEQUENCE [LARGE SCALE GENOMIC DNA]</scope>
    <source>
        <strain evidence="2 3">120-4 pot B 10/14</strain>
    </source>
</reference>
<evidence type="ECO:0000313" key="3">
    <source>
        <dbReference type="Proteomes" id="UP000789901"/>
    </source>
</evidence>
<gene>
    <name evidence="2" type="ORF">GMARGA_LOCUS39912</name>
</gene>
<sequence length="53" mass="6065">MPESQATGDEKESKQSTEESFEESSEESSDDSYCEEYENNGHRKRKGGIIFKN</sequence>
<evidence type="ECO:0000313" key="2">
    <source>
        <dbReference type="EMBL" id="CAG8849841.1"/>
    </source>
</evidence>
<keyword evidence="3" id="KW-1185">Reference proteome</keyword>